<proteinExistence type="predicted"/>
<evidence type="ECO:0000313" key="2">
    <source>
        <dbReference type="EMBL" id="CAD7279839.1"/>
    </source>
</evidence>
<protein>
    <submittedName>
        <fullName evidence="2">Uncharacterized protein</fullName>
    </submittedName>
</protein>
<feature type="region of interest" description="Disordered" evidence="1">
    <location>
        <begin position="243"/>
        <end position="319"/>
    </location>
</feature>
<name>A0A7R9GGJ5_9CRUS</name>
<feature type="compositionally biased region" description="Basic and acidic residues" evidence="1">
    <location>
        <begin position="155"/>
        <end position="168"/>
    </location>
</feature>
<reference evidence="2" key="1">
    <citation type="submission" date="2020-11" db="EMBL/GenBank/DDBJ databases">
        <authorList>
            <person name="Tran Van P."/>
        </authorList>
    </citation>
    <scope>NUCLEOTIDE SEQUENCE</scope>
</reference>
<organism evidence="2">
    <name type="scientific">Notodromas monacha</name>
    <dbReference type="NCBI Taxonomy" id="399045"/>
    <lineage>
        <taxon>Eukaryota</taxon>
        <taxon>Metazoa</taxon>
        <taxon>Ecdysozoa</taxon>
        <taxon>Arthropoda</taxon>
        <taxon>Crustacea</taxon>
        <taxon>Oligostraca</taxon>
        <taxon>Ostracoda</taxon>
        <taxon>Podocopa</taxon>
        <taxon>Podocopida</taxon>
        <taxon>Cypridocopina</taxon>
        <taxon>Cypridoidea</taxon>
        <taxon>Cyprididae</taxon>
        <taxon>Notodromas</taxon>
    </lineage>
</organism>
<dbReference type="EMBL" id="OA883851">
    <property type="protein sequence ID" value="CAD7279839.1"/>
    <property type="molecule type" value="Genomic_DNA"/>
</dbReference>
<sequence length="338" mass="35773">MDAPKSPWRYPNYESSPFMGGGGAAASSRPLPIPTSSNQQQLLSASGSRFRSTSPVRQTPSIASSAATKSPKSVSFRGDPKPDMKLRVLGQRRATDSDNSSDEGSNVMSNVESVPSGRRDSSSDLNLGNSNLSSNWILSPGMTSSASRITTTCSNDRRAARVEPRRGSAAESVSDAGSKHQHAQVRKMSSNSTRIEMDFEDEDADQVGELAGYRPGEHRKESDKSVASSVLGLALMDSWQSHGGGGGALGGAAAGGSVKNRKKASIASTGSTSSRAPRFVLQPDEDEDPVPLATACSPTHIVFSRPGDSRRSSRALEEIEVKPIPQVDVHAAEDDDDW</sequence>
<feature type="compositionally biased region" description="Polar residues" evidence="1">
    <location>
        <begin position="34"/>
        <end position="73"/>
    </location>
</feature>
<feature type="compositionally biased region" description="Basic and acidic residues" evidence="1">
    <location>
        <begin position="307"/>
        <end position="319"/>
    </location>
</feature>
<gene>
    <name evidence="2" type="ORF">NMOB1V02_LOCUS7503</name>
</gene>
<evidence type="ECO:0000313" key="3">
    <source>
        <dbReference type="Proteomes" id="UP000678499"/>
    </source>
</evidence>
<dbReference type="Proteomes" id="UP000678499">
    <property type="component" value="Unassembled WGS sequence"/>
</dbReference>
<feature type="compositionally biased region" description="Polar residues" evidence="1">
    <location>
        <begin position="102"/>
        <end position="113"/>
    </location>
</feature>
<dbReference type="AlphaFoldDB" id="A0A7R9GGJ5"/>
<feature type="compositionally biased region" description="Low complexity" evidence="1">
    <location>
        <begin position="123"/>
        <end position="139"/>
    </location>
</feature>
<feature type="region of interest" description="Disordered" evidence="1">
    <location>
        <begin position="1"/>
        <end position="203"/>
    </location>
</feature>
<accession>A0A7R9GGJ5</accession>
<evidence type="ECO:0000256" key="1">
    <source>
        <dbReference type="SAM" id="MobiDB-lite"/>
    </source>
</evidence>
<feature type="compositionally biased region" description="Gly residues" evidence="1">
    <location>
        <begin position="243"/>
        <end position="254"/>
    </location>
</feature>
<feature type="compositionally biased region" description="Polar residues" evidence="1">
    <location>
        <begin position="141"/>
        <end position="154"/>
    </location>
</feature>
<keyword evidence="3" id="KW-1185">Reference proteome</keyword>
<feature type="compositionally biased region" description="Polar residues" evidence="1">
    <location>
        <begin position="266"/>
        <end position="275"/>
    </location>
</feature>
<dbReference type="EMBL" id="CAJPEX010001814">
    <property type="protein sequence ID" value="CAG0919991.1"/>
    <property type="molecule type" value="Genomic_DNA"/>
</dbReference>